<dbReference type="EMBL" id="QMEY01000007">
    <property type="protein sequence ID" value="RBQ18545.1"/>
    <property type="molecule type" value="Genomic_DNA"/>
</dbReference>
<dbReference type="Pfam" id="PF09852">
    <property type="entry name" value="DUF2079"/>
    <property type="match status" value="1"/>
</dbReference>
<reference evidence="2 3" key="1">
    <citation type="submission" date="2018-06" db="EMBL/GenBank/DDBJ databases">
        <title>Sphaerisporangium craniellae sp. nov., isolated from a marine sponge in the South China Sea.</title>
        <authorList>
            <person name="Li L."/>
        </authorList>
    </citation>
    <scope>NUCLEOTIDE SEQUENCE [LARGE SCALE GENOMIC DNA]</scope>
    <source>
        <strain evidence="2 3">LHW63015</strain>
    </source>
</reference>
<evidence type="ECO:0000313" key="2">
    <source>
        <dbReference type="EMBL" id="RBQ18545.1"/>
    </source>
</evidence>
<dbReference type="AlphaFoldDB" id="A0A366LX66"/>
<feature type="transmembrane region" description="Helical" evidence="1">
    <location>
        <begin position="210"/>
        <end position="227"/>
    </location>
</feature>
<keyword evidence="3" id="KW-1185">Reference proteome</keyword>
<accession>A0A366LX66</accession>
<name>A0A366LX66_9ACTN</name>
<gene>
    <name evidence="2" type="ORF">DP939_18780</name>
</gene>
<feature type="transmembrane region" description="Helical" evidence="1">
    <location>
        <begin position="21"/>
        <end position="42"/>
    </location>
</feature>
<dbReference type="Proteomes" id="UP000253303">
    <property type="component" value="Unassembled WGS sequence"/>
</dbReference>
<evidence type="ECO:0000256" key="1">
    <source>
        <dbReference type="SAM" id="Phobius"/>
    </source>
</evidence>
<comment type="caution">
    <text evidence="2">The sequence shown here is derived from an EMBL/GenBank/DDBJ whole genome shotgun (WGS) entry which is preliminary data.</text>
</comment>
<protein>
    <recommendedName>
        <fullName evidence="4">DUF2079 domain-containing protein</fullName>
    </recommendedName>
</protein>
<organism evidence="2 3">
    <name type="scientific">Spongiactinospora rosea</name>
    <dbReference type="NCBI Taxonomy" id="2248750"/>
    <lineage>
        <taxon>Bacteria</taxon>
        <taxon>Bacillati</taxon>
        <taxon>Actinomycetota</taxon>
        <taxon>Actinomycetes</taxon>
        <taxon>Streptosporangiales</taxon>
        <taxon>Streptosporangiaceae</taxon>
        <taxon>Spongiactinospora</taxon>
    </lineage>
</organism>
<evidence type="ECO:0008006" key="4">
    <source>
        <dbReference type="Google" id="ProtNLM"/>
    </source>
</evidence>
<keyword evidence="1" id="KW-0812">Transmembrane</keyword>
<dbReference type="InterPro" id="IPR018650">
    <property type="entry name" value="STSV1_Orf64"/>
</dbReference>
<keyword evidence="1" id="KW-0472">Membrane</keyword>
<feature type="transmembrane region" description="Helical" evidence="1">
    <location>
        <begin position="297"/>
        <end position="319"/>
    </location>
</feature>
<feature type="transmembrane region" description="Helical" evidence="1">
    <location>
        <begin position="113"/>
        <end position="136"/>
    </location>
</feature>
<evidence type="ECO:0000313" key="3">
    <source>
        <dbReference type="Proteomes" id="UP000253303"/>
    </source>
</evidence>
<keyword evidence="1" id="KW-1133">Transmembrane helix</keyword>
<proteinExistence type="predicted"/>
<feature type="transmembrane region" description="Helical" evidence="1">
    <location>
        <begin position="148"/>
        <end position="169"/>
    </location>
</feature>
<feature type="transmembrane region" description="Helical" evidence="1">
    <location>
        <begin position="339"/>
        <end position="358"/>
    </location>
</feature>
<sequence length="512" mass="56100">MHSLLIGCRLRRSVICFPRRRVSIQWLLAILLAAIYCIYSLLAHSRFKTSAYDLVIFDQAVRSYAELSPPISILKGVHNNFGPDFVILGDHWSPILALLGPLYWLHDGPETLLVAQAVLFAAAVPVLYKVITTVLLQRTDVGPSIRRAVAGTLCVSYGISWPVIEAIAFDFHEVAFVPLLTVLLVERFQAGKHSHVILVMLALLQVKEDMGLLAIGFGTYLIGVRAWRRTGAFLILLGGAFIYVTTQILIPLFGGRSNYYWAYGALGSNIRESLSYALTHPLYAVSQLWTPSSKVPLIALTLGVTLFLALFSRIAIIALPLALERLLASSFPNWWEPKYHYTAFIVIILFIAAADGIARTAGVIDKRYGQASGRNAFIGTPVTQGGVAIGIASAICAANVISVPFFSLGTMFSKGFYETSGRAVAANHALAAVPDSVLVEASNNLAPALSGRTQTLLWDRTPRWAPWVVADVGAKSFPFTSMQEQLSRVDLLRRSGYRQIVDTGDFIVLHRN</sequence>
<feature type="transmembrane region" description="Helical" evidence="1">
    <location>
        <begin position="234"/>
        <end position="253"/>
    </location>
</feature>